<feature type="compositionally biased region" description="Basic and acidic residues" evidence="1">
    <location>
        <begin position="226"/>
        <end position="235"/>
    </location>
</feature>
<proteinExistence type="predicted"/>
<feature type="region of interest" description="Disordered" evidence="1">
    <location>
        <begin position="209"/>
        <end position="235"/>
    </location>
</feature>
<name>A0AA40ER34_9PEZI</name>
<feature type="compositionally biased region" description="Low complexity" evidence="1">
    <location>
        <begin position="142"/>
        <end position="155"/>
    </location>
</feature>
<evidence type="ECO:0000313" key="3">
    <source>
        <dbReference type="Proteomes" id="UP001172155"/>
    </source>
</evidence>
<gene>
    <name evidence="2" type="ORF">B0T18DRAFT_416264</name>
</gene>
<protein>
    <submittedName>
        <fullName evidence="2">Uncharacterized protein</fullName>
    </submittedName>
</protein>
<organism evidence="2 3">
    <name type="scientific">Schizothecium vesticola</name>
    <dbReference type="NCBI Taxonomy" id="314040"/>
    <lineage>
        <taxon>Eukaryota</taxon>
        <taxon>Fungi</taxon>
        <taxon>Dikarya</taxon>
        <taxon>Ascomycota</taxon>
        <taxon>Pezizomycotina</taxon>
        <taxon>Sordariomycetes</taxon>
        <taxon>Sordariomycetidae</taxon>
        <taxon>Sordariales</taxon>
        <taxon>Schizotheciaceae</taxon>
        <taxon>Schizothecium</taxon>
    </lineage>
</organism>
<feature type="compositionally biased region" description="Polar residues" evidence="1">
    <location>
        <begin position="212"/>
        <end position="225"/>
    </location>
</feature>
<evidence type="ECO:0000256" key="1">
    <source>
        <dbReference type="SAM" id="MobiDB-lite"/>
    </source>
</evidence>
<sequence length="235" mass="24812">MPSSHQATAATRLLRAMVVTSLPWASSPLTVRARVRDTWPTATVAGHSPTASLDRHQSPMDSPTASPDRRPSPTALPAALPTPSPGRHQTLTESTPSPSPPLWPSRCTSPSSAPDDDSSTSRAHSFSAPSLSDRRAPRMPRLSLPPSSSSSSSILPPSPPGRQDQPCQQKRHSQQRSPPPIVFSPISIPCLAGSGLQVYISLPVGDKPPPLSSLSFYTPTKSQPASEREGVGSCN</sequence>
<dbReference type="Proteomes" id="UP001172155">
    <property type="component" value="Unassembled WGS sequence"/>
</dbReference>
<feature type="compositionally biased region" description="Low complexity" evidence="1">
    <location>
        <begin position="104"/>
        <end position="113"/>
    </location>
</feature>
<dbReference type="AlphaFoldDB" id="A0AA40ER34"/>
<evidence type="ECO:0000313" key="2">
    <source>
        <dbReference type="EMBL" id="KAK0743967.1"/>
    </source>
</evidence>
<accession>A0AA40ER34</accession>
<feature type="region of interest" description="Disordered" evidence="1">
    <location>
        <begin position="43"/>
        <end position="186"/>
    </location>
</feature>
<dbReference type="EMBL" id="JAUKUD010000005">
    <property type="protein sequence ID" value="KAK0743967.1"/>
    <property type="molecule type" value="Genomic_DNA"/>
</dbReference>
<feature type="compositionally biased region" description="Low complexity" evidence="1">
    <location>
        <begin position="72"/>
        <end position="81"/>
    </location>
</feature>
<comment type="caution">
    <text evidence="2">The sequence shown here is derived from an EMBL/GenBank/DDBJ whole genome shotgun (WGS) entry which is preliminary data.</text>
</comment>
<keyword evidence="3" id="KW-1185">Reference proteome</keyword>
<reference evidence="2" key="1">
    <citation type="submission" date="2023-06" db="EMBL/GenBank/DDBJ databases">
        <title>Genome-scale phylogeny and comparative genomics of the fungal order Sordariales.</title>
        <authorList>
            <consortium name="Lawrence Berkeley National Laboratory"/>
            <person name="Hensen N."/>
            <person name="Bonometti L."/>
            <person name="Westerberg I."/>
            <person name="Brannstrom I.O."/>
            <person name="Guillou S."/>
            <person name="Cros-Aarteil S."/>
            <person name="Calhoun S."/>
            <person name="Haridas S."/>
            <person name="Kuo A."/>
            <person name="Mondo S."/>
            <person name="Pangilinan J."/>
            <person name="Riley R."/>
            <person name="LaButti K."/>
            <person name="Andreopoulos B."/>
            <person name="Lipzen A."/>
            <person name="Chen C."/>
            <person name="Yanf M."/>
            <person name="Daum C."/>
            <person name="Ng V."/>
            <person name="Clum A."/>
            <person name="Steindorff A."/>
            <person name="Ohm R."/>
            <person name="Martin F."/>
            <person name="Silar P."/>
            <person name="Natvig D."/>
            <person name="Lalanne C."/>
            <person name="Gautier V."/>
            <person name="Ament-velasquez S.L."/>
            <person name="Kruys A."/>
            <person name="Hutchinson M.I."/>
            <person name="Powell A.J."/>
            <person name="Barry K."/>
            <person name="Miller A.N."/>
            <person name="Grigoriev I.V."/>
            <person name="Debuchy R."/>
            <person name="Gladieux P."/>
            <person name="Thoren M.H."/>
            <person name="Johannesson H."/>
        </authorList>
    </citation>
    <scope>NUCLEOTIDE SEQUENCE</scope>
    <source>
        <strain evidence="2">SMH3187-1</strain>
    </source>
</reference>